<dbReference type="OrthoDB" id="9803686at2"/>
<dbReference type="SUPFAM" id="SSF51445">
    <property type="entry name" value="(Trans)glycosidases"/>
    <property type="match status" value="1"/>
</dbReference>
<sequence>MRSDKALLLLIMLTSGWTIVRAQTPFKTLNWLYQISGTRTLAGQHNREPNAQPARWTTQMQALTGHYPALWSGDFLFQADNIDHRATMIQEAKTQWKQGALINLMWHACNPALAQPCGWDSLGVLSHLTDGQWQELLTDGSGLNRTWKARMDEVAIFLQELQQERVEVFFRPLHEMNQGRFWWGGRPGPTGTAQLYRLTHDYLVNQKRLTNLIWVWDVQDFGTLVTDVQVYNPGNAYWDVAALDVYDGSGYTMAKYETMVAVAKGKPVAIGECQVLPTASQLKAQPKWTFFMGWSELVLSHNSTQAIQALYQAPNVLTLDELPAFFKP</sequence>
<comment type="similarity">
    <text evidence="1 4">Belongs to the glycosyl hydrolase 26 family.</text>
</comment>
<dbReference type="PANTHER" id="PTHR40079:SF4">
    <property type="entry name" value="GH26 DOMAIN-CONTAINING PROTEIN-RELATED"/>
    <property type="match status" value="1"/>
</dbReference>
<evidence type="ECO:0000313" key="7">
    <source>
        <dbReference type="Proteomes" id="UP000232883"/>
    </source>
</evidence>
<dbReference type="AlphaFoldDB" id="A0A2K8Z9D7"/>
<proteinExistence type="inferred from homology"/>
<feature type="domain" description="GH26" evidence="5">
    <location>
        <begin position="23"/>
        <end position="320"/>
    </location>
</feature>
<dbReference type="KEGG" id="spir:CWM47_34345"/>
<reference evidence="6 7" key="1">
    <citation type="submission" date="2017-11" db="EMBL/GenBank/DDBJ databases">
        <title>Taxonomic description and genome sequences of Spirosoma HA7 sp. nov., isolated from pollen microhabitat of Corylus avellana.</title>
        <authorList>
            <person name="Ambika Manirajan B."/>
            <person name="Suarez C."/>
            <person name="Ratering S."/>
            <person name="Geissler-Plaum R."/>
            <person name="Cardinale M."/>
            <person name="Sylvia S."/>
        </authorList>
    </citation>
    <scope>NUCLEOTIDE SEQUENCE [LARGE SCALE GENOMIC DNA]</scope>
    <source>
        <strain evidence="6 7">HA7</strain>
    </source>
</reference>
<evidence type="ECO:0000256" key="1">
    <source>
        <dbReference type="ARBA" id="ARBA00007754"/>
    </source>
</evidence>
<dbReference type="RefSeq" id="WP_100993023.1">
    <property type="nucleotide sequence ID" value="NZ_CP025096.1"/>
</dbReference>
<dbReference type="Pfam" id="PF02156">
    <property type="entry name" value="Glyco_hydro_26"/>
    <property type="match status" value="1"/>
</dbReference>
<keyword evidence="7" id="KW-1185">Reference proteome</keyword>
<protein>
    <submittedName>
        <fullName evidence="6">Glycoside hydrolase</fullName>
    </submittedName>
</protein>
<dbReference type="EMBL" id="CP025096">
    <property type="protein sequence ID" value="AUD06482.1"/>
    <property type="molecule type" value="Genomic_DNA"/>
</dbReference>
<name>A0A2K8Z9D7_9BACT</name>
<dbReference type="GO" id="GO:0006080">
    <property type="term" value="P:substituted mannan metabolic process"/>
    <property type="evidence" value="ECO:0007669"/>
    <property type="project" value="InterPro"/>
</dbReference>
<dbReference type="PANTHER" id="PTHR40079">
    <property type="entry name" value="MANNAN ENDO-1,4-BETA-MANNOSIDASE E-RELATED"/>
    <property type="match status" value="1"/>
</dbReference>
<evidence type="ECO:0000259" key="5">
    <source>
        <dbReference type="PROSITE" id="PS51764"/>
    </source>
</evidence>
<dbReference type="GO" id="GO:0016985">
    <property type="term" value="F:mannan endo-1,4-beta-mannosidase activity"/>
    <property type="evidence" value="ECO:0007669"/>
    <property type="project" value="InterPro"/>
</dbReference>
<dbReference type="PROSITE" id="PS51764">
    <property type="entry name" value="GH26"/>
    <property type="match status" value="1"/>
</dbReference>
<dbReference type="InterPro" id="IPR017853">
    <property type="entry name" value="GH"/>
</dbReference>
<feature type="active site" description="Proton donor" evidence="4">
    <location>
        <position position="175"/>
    </location>
</feature>
<evidence type="ECO:0000313" key="6">
    <source>
        <dbReference type="EMBL" id="AUD06482.1"/>
    </source>
</evidence>
<accession>A0A2K8Z9D7</accession>
<dbReference type="PRINTS" id="PR00739">
    <property type="entry name" value="GLHYDRLASE26"/>
</dbReference>
<keyword evidence="2 4" id="KW-0378">Hydrolase</keyword>
<gene>
    <name evidence="6" type="ORF">CWM47_34345</name>
</gene>
<dbReference type="InterPro" id="IPR022790">
    <property type="entry name" value="GH26_dom"/>
</dbReference>
<feature type="active site" description="Nucleophile" evidence="4">
    <location>
        <position position="272"/>
    </location>
</feature>
<dbReference type="Proteomes" id="UP000232883">
    <property type="component" value="Chromosome"/>
</dbReference>
<dbReference type="Gene3D" id="3.20.20.80">
    <property type="entry name" value="Glycosidases"/>
    <property type="match status" value="1"/>
</dbReference>
<evidence type="ECO:0000256" key="2">
    <source>
        <dbReference type="ARBA" id="ARBA00022801"/>
    </source>
</evidence>
<evidence type="ECO:0000256" key="4">
    <source>
        <dbReference type="PROSITE-ProRule" id="PRU01100"/>
    </source>
</evidence>
<dbReference type="InterPro" id="IPR000805">
    <property type="entry name" value="Glyco_hydro_26"/>
</dbReference>
<organism evidence="6 7">
    <name type="scientific">Spirosoma pollinicola</name>
    <dbReference type="NCBI Taxonomy" id="2057025"/>
    <lineage>
        <taxon>Bacteria</taxon>
        <taxon>Pseudomonadati</taxon>
        <taxon>Bacteroidota</taxon>
        <taxon>Cytophagia</taxon>
        <taxon>Cytophagales</taxon>
        <taxon>Cytophagaceae</taxon>
        <taxon>Spirosoma</taxon>
    </lineage>
</organism>
<evidence type="ECO:0000256" key="3">
    <source>
        <dbReference type="ARBA" id="ARBA00023295"/>
    </source>
</evidence>
<keyword evidence="3 4" id="KW-0326">Glycosidase</keyword>